<gene>
    <name evidence="2" type="ORF">BYL167_LOCUS38260</name>
    <name evidence="3" type="ORF">GIL414_LOCUS41318</name>
    <name evidence="4" type="ORF">GIL414_LOCUS53735</name>
</gene>
<dbReference type="EMBL" id="CAJOBJ010186889">
    <property type="protein sequence ID" value="CAF4939419.1"/>
    <property type="molecule type" value="Genomic_DNA"/>
</dbReference>
<dbReference type="PANTHER" id="PTHR21534:SF0">
    <property type="entry name" value="KATANIN-INTERACTING PROTEIN"/>
    <property type="match status" value="1"/>
</dbReference>
<dbReference type="Proteomes" id="UP000681967">
    <property type="component" value="Unassembled WGS sequence"/>
</dbReference>
<accession>A0A8S2ZYG7</accession>
<dbReference type="EMBL" id="CAJOBH010088808">
    <property type="protein sequence ID" value="CAF4554524.1"/>
    <property type="molecule type" value="Genomic_DNA"/>
</dbReference>
<evidence type="ECO:0000313" key="5">
    <source>
        <dbReference type="Proteomes" id="UP000681720"/>
    </source>
</evidence>
<evidence type="ECO:0000313" key="4">
    <source>
        <dbReference type="EMBL" id="CAF4939419.1"/>
    </source>
</evidence>
<dbReference type="InterPro" id="IPR026704">
    <property type="entry name" value="KATNIP"/>
</dbReference>
<dbReference type="Proteomes" id="UP000681720">
    <property type="component" value="Unassembled WGS sequence"/>
</dbReference>
<dbReference type="Pfam" id="PF14652">
    <property type="entry name" value="DUF4457"/>
    <property type="match status" value="1"/>
</dbReference>
<evidence type="ECO:0000259" key="1">
    <source>
        <dbReference type="Pfam" id="PF14652"/>
    </source>
</evidence>
<feature type="domain" description="KATNIP" evidence="1">
    <location>
        <begin position="24"/>
        <end position="62"/>
    </location>
</feature>
<evidence type="ECO:0000313" key="2">
    <source>
        <dbReference type="EMBL" id="CAF4554524.1"/>
    </source>
</evidence>
<dbReference type="EMBL" id="CAJOBJ010116829">
    <property type="protein sequence ID" value="CAF4657101.1"/>
    <property type="molecule type" value="Genomic_DNA"/>
</dbReference>
<name>A0A8S2ZYG7_9BILA</name>
<comment type="caution">
    <text evidence="3">The sequence shown here is derived from an EMBL/GenBank/DDBJ whole genome shotgun (WGS) entry which is preliminary data.</text>
</comment>
<dbReference type="PANTHER" id="PTHR21534">
    <property type="entry name" value="KATANIN-INTERACTING PROTEIN"/>
    <property type="match status" value="1"/>
</dbReference>
<dbReference type="AlphaFoldDB" id="A0A8S2ZYG7"/>
<reference evidence="3" key="1">
    <citation type="submission" date="2021-02" db="EMBL/GenBank/DDBJ databases">
        <authorList>
            <person name="Nowell W R."/>
        </authorList>
    </citation>
    <scope>NUCLEOTIDE SEQUENCE</scope>
</reference>
<feature type="non-terminal residue" evidence="3">
    <location>
        <position position="62"/>
    </location>
</feature>
<protein>
    <recommendedName>
        <fullName evidence="1">KATNIP domain-containing protein</fullName>
    </recommendedName>
</protein>
<proteinExistence type="predicted"/>
<dbReference type="InterPro" id="IPR027859">
    <property type="entry name" value="KATNIP_dom"/>
</dbReference>
<sequence length="62" mass="6955">SIHALLFSLDEQADEYLPSGAAKPDNENDEEQFSIPELPHGEQLVFNLKTTWGDRHYVGLNG</sequence>
<evidence type="ECO:0000313" key="3">
    <source>
        <dbReference type="EMBL" id="CAF4657101.1"/>
    </source>
</evidence>
<organism evidence="3 5">
    <name type="scientific">Rotaria magnacalcarata</name>
    <dbReference type="NCBI Taxonomy" id="392030"/>
    <lineage>
        <taxon>Eukaryota</taxon>
        <taxon>Metazoa</taxon>
        <taxon>Spiralia</taxon>
        <taxon>Gnathifera</taxon>
        <taxon>Rotifera</taxon>
        <taxon>Eurotatoria</taxon>
        <taxon>Bdelloidea</taxon>
        <taxon>Philodinida</taxon>
        <taxon>Philodinidae</taxon>
        <taxon>Rotaria</taxon>
    </lineage>
</organism>
<feature type="non-terminal residue" evidence="3">
    <location>
        <position position="1"/>
    </location>
</feature>